<dbReference type="EMBL" id="KN846959">
    <property type="protein sequence ID" value="KIW66576.1"/>
    <property type="molecule type" value="Genomic_DNA"/>
</dbReference>
<reference evidence="2 3" key="1">
    <citation type="submission" date="2015-01" db="EMBL/GenBank/DDBJ databases">
        <title>The Genome Sequence of Capronia semiimmersa CBS27337.</title>
        <authorList>
            <consortium name="The Broad Institute Genomics Platform"/>
            <person name="Cuomo C."/>
            <person name="de Hoog S."/>
            <person name="Gorbushina A."/>
            <person name="Stielow B."/>
            <person name="Teixiera M."/>
            <person name="Abouelleil A."/>
            <person name="Chapman S.B."/>
            <person name="Priest M."/>
            <person name="Young S.K."/>
            <person name="Wortman J."/>
            <person name="Nusbaum C."/>
            <person name="Birren B."/>
        </authorList>
    </citation>
    <scope>NUCLEOTIDE SEQUENCE [LARGE SCALE GENOMIC DNA]</scope>
    <source>
        <strain evidence="2 3">CBS 27337</strain>
    </source>
</reference>
<evidence type="ECO:0000313" key="2">
    <source>
        <dbReference type="EMBL" id="KIW66576.1"/>
    </source>
</evidence>
<dbReference type="AlphaFoldDB" id="A0A0D2CN12"/>
<dbReference type="HOGENOM" id="CLU_1366087_0_0_1"/>
<accession>A0A0D2CN12</accession>
<protein>
    <recommendedName>
        <fullName evidence="4">Secreted protein</fullName>
    </recommendedName>
</protein>
<evidence type="ECO:0008006" key="4">
    <source>
        <dbReference type="Google" id="ProtNLM"/>
    </source>
</evidence>
<dbReference type="Proteomes" id="UP000054266">
    <property type="component" value="Unassembled WGS sequence"/>
</dbReference>
<sequence>MVNRCSMGHCVAMAVALRCVVCCARVERGARVTSNRGLEAALCCPYSRFTPRRRSEQGVEISRTGHYVRRLRQGRHRILDHCWVLERRVRKTLHRLDAVAHASNTLANSGILLEAEYACSQLRFRDHSQKGWDEENSTCHKMNLGCFITRQPFISLRTTDEPLVPRGCHRSRTAGNYCTISGPCMRRCFGGQNASSDILE</sequence>
<gene>
    <name evidence="2" type="ORF">PV04_05896</name>
</gene>
<organism evidence="2 3">
    <name type="scientific">Phialophora macrospora</name>
    <dbReference type="NCBI Taxonomy" id="1851006"/>
    <lineage>
        <taxon>Eukaryota</taxon>
        <taxon>Fungi</taxon>
        <taxon>Dikarya</taxon>
        <taxon>Ascomycota</taxon>
        <taxon>Pezizomycotina</taxon>
        <taxon>Eurotiomycetes</taxon>
        <taxon>Chaetothyriomycetidae</taxon>
        <taxon>Chaetothyriales</taxon>
        <taxon>Herpotrichiellaceae</taxon>
        <taxon>Phialophora</taxon>
    </lineage>
</organism>
<feature type="chain" id="PRO_5002239844" description="Secreted protein" evidence="1">
    <location>
        <begin position="24"/>
        <end position="200"/>
    </location>
</feature>
<evidence type="ECO:0000256" key="1">
    <source>
        <dbReference type="SAM" id="SignalP"/>
    </source>
</evidence>
<feature type="signal peptide" evidence="1">
    <location>
        <begin position="1"/>
        <end position="23"/>
    </location>
</feature>
<evidence type="ECO:0000313" key="3">
    <source>
        <dbReference type="Proteomes" id="UP000054266"/>
    </source>
</evidence>
<keyword evidence="1" id="KW-0732">Signal</keyword>
<proteinExistence type="predicted"/>
<name>A0A0D2CN12_9EURO</name>
<keyword evidence="3" id="KW-1185">Reference proteome</keyword>